<evidence type="ECO:0000256" key="3">
    <source>
        <dbReference type="ARBA" id="ARBA00022723"/>
    </source>
</evidence>
<evidence type="ECO:0000256" key="1">
    <source>
        <dbReference type="ARBA" id="ARBA00001971"/>
    </source>
</evidence>
<keyword evidence="4 5" id="KW-0408">Iron</keyword>
<keyword evidence="5 6" id="KW-0349">Heme</keyword>
<organism evidence="7 8">
    <name type="scientific">Lepraria neglecta</name>
    <dbReference type="NCBI Taxonomy" id="209136"/>
    <lineage>
        <taxon>Eukaryota</taxon>
        <taxon>Fungi</taxon>
        <taxon>Dikarya</taxon>
        <taxon>Ascomycota</taxon>
        <taxon>Pezizomycotina</taxon>
        <taxon>Lecanoromycetes</taxon>
        <taxon>OSLEUM clade</taxon>
        <taxon>Lecanoromycetidae</taxon>
        <taxon>Lecanorales</taxon>
        <taxon>Lecanorineae</taxon>
        <taxon>Stereocaulaceae</taxon>
        <taxon>Lepraria</taxon>
    </lineage>
</organism>
<feature type="binding site" description="axial binding residue" evidence="5">
    <location>
        <position position="297"/>
    </location>
    <ligand>
        <name>heme</name>
        <dbReference type="ChEBI" id="CHEBI:30413"/>
    </ligand>
    <ligandPart>
        <name>Fe</name>
        <dbReference type="ChEBI" id="CHEBI:18248"/>
    </ligandPart>
</feature>
<protein>
    <recommendedName>
        <fullName evidence="9">Cytochrome P450</fullName>
    </recommendedName>
</protein>
<dbReference type="Pfam" id="PF00067">
    <property type="entry name" value="p450"/>
    <property type="match status" value="2"/>
</dbReference>
<gene>
    <name evidence="7" type="ORF">OEA41_004043</name>
</gene>
<dbReference type="InterPro" id="IPR001128">
    <property type="entry name" value="Cyt_P450"/>
</dbReference>
<dbReference type="PANTHER" id="PTHR24305">
    <property type="entry name" value="CYTOCHROME P450"/>
    <property type="match status" value="1"/>
</dbReference>
<dbReference type="AlphaFoldDB" id="A0AAD9Z5D8"/>
<dbReference type="EMBL" id="JASNWA010000008">
    <property type="protein sequence ID" value="KAK3171959.1"/>
    <property type="molecule type" value="Genomic_DNA"/>
</dbReference>
<keyword evidence="6" id="KW-0503">Monooxygenase</keyword>
<evidence type="ECO:0000313" key="8">
    <source>
        <dbReference type="Proteomes" id="UP001276659"/>
    </source>
</evidence>
<proteinExistence type="inferred from homology"/>
<dbReference type="Proteomes" id="UP001276659">
    <property type="component" value="Unassembled WGS sequence"/>
</dbReference>
<reference evidence="7" key="1">
    <citation type="submission" date="2022-11" db="EMBL/GenBank/DDBJ databases">
        <title>Chromosomal genome sequence assembly and mating type (MAT) locus characterization of the leprose asexual lichenized fungus Lepraria neglecta (Nyl.) Erichsen.</title>
        <authorList>
            <person name="Allen J.L."/>
            <person name="Pfeffer B."/>
        </authorList>
    </citation>
    <scope>NUCLEOTIDE SEQUENCE</scope>
    <source>
        <strain evidence="7">Allen 5258</strain>
    </source>
</reference>
<comment type="similarity">
    <text evidence="2 6">Belongs to the cytochrome P450 family.</text>
</comment>
<dbReference type="Gene3D" id="1.10.630.10">
    <property type="entry name" value="Cytochrome P450"/>
    <property type="match status" value="2"/>
</dbReference>
<sequence>MIFGILFIFTLCLGYATLLVIYRLTLHPLAKFPGPKISAVTKWYEFYYDCMKGGGGLFSFEIDRMHERYAFECSTYFLSWATDSVANYLENDTYGLLDDEQRRKDWQKTVEKVVELTPLVKQFPFFMPFVLKVPGWIMRIVSSDMNLILLMHKTDELSREKVDAYRAIINSNLPELEKKPDRVAQEVLTLLVGGSVTTMRVMSRIVFHVTSTPHVLSHLRSTLDTIMSAPDTHPELEVLEQQHYLTPISMSISRILMDPNIYHDPYEFQPERWLGPPAERAYLGKYFVPFGRGARMCVGMK</sequence>
<dbReference type="GO" id="GO:0016705">
    <property type="term" value="F:oxidoreductase activity, acting on paired donors, with incorporation or reduction of molecular oxygen"/>
    <property type="evidence" value="ECO:0007669"/>
    <property type="project" value="InterPro"/>
</dbReference>
<evidence type="ECO:0000256" key="2">
    <source>
        <dbReference type="ARBA" id="ARBA00010617"/>
    </source>
</evidence>
<keyword evidence="6" id="KW-0560">Oxidoreductase</keyword>
<evidence type="ECO:0000256" key="5">
    <source>
        <dbReference type="PIRSR" id="PIRSR602401-1"/>
    </source>
</evidence>
<dbReference type="PRINTS" id="PR00463">
    <property type="entry name" value="EP450I"/>
</dbReference>
<dbReference type="InterPro" id="IPR036396">
    <property type="entry name" value="Cyt_P450_sf"/>
</dbReference>
<dbReference type="InterPro" id="IPR017972">
    <property type="entry name" value="Cyt_P450_CS"/>
</dbReference>
<evidence type="ECO:0008006" key="9">
    <source>
        <dbReference type="Google" id="ProtNLM"/>
    </source>
</evidence>
<keyword evidence="3 5" id="KW-0479">Metal-binding</keyword>
<evidence type="ECO:0000256" key="4">
    <source>
        <dbReference type="ARBA" id="ARBA00023004"/>
    </source>
</evidence>
<dbReference type="GO" id="GO:0020037">
    <property type="term" value="F:heme binding"/>
    <property type="evidence" value="ECO:0007669"/>
    <property type="project" value="InterPro"/>
</dbReference>
<evidence type="ECO:0000256" key="6">
    <source>
        <dbReference type="RuleBase" id="RU000461"/>
    </source>
</evidence>
<dbReference type="GO" id="GO:0005506">
    <property type="term" value="F:iron ion binding"/>
    <property type="evidence" value="ECO:0007669"/>
    <property type="project" value="InterPro"/>
</dbReference>
<keyword evidence="8" id="KW-1185">Reference proteome</keyword>
<dbReference type="PROSITE" id="PS00086">
    <property type="entry name" value="CYTOCHROME_P450"/>
    <property type="match status" value="1"/>
</dbReference>
<dbReference type="InterPro" id="IPR002401">
    <property type="entry name" value="Cyt_P450_E_grp-I"/>
</dbReference>
<dbReference type="GO" id="GO:0004497">
    <property type="term" value="F:monooxygenase activity"/>
    <property type="evidence" value="ECO:0007669"/>
    <property type="project" value="UniProtKB-KW"/>
</dbReference>
<comment type="cofactor">
    <cofactor evidence="1 5">
        <name>heme</name>
        <dbReference type="ChEBI" id="CHEBI:30413"/>
    </cofactor>
</comment>
<accession>A0AAD9Z5D8</accession>
<comment type="caution">
    <text evidence="7">The sequence shown here is derived from an EMBL/GenBank/DDBJ whole genome shotgun (WGS) entry which is preliminary data.</text>
</comment>
<name>A0AAD9Z5D8_9LECA</name>
<dbReference type="SUPFAM" id="SSF48264">
    <property type="entry name" value="Cytochrome P450"/>
    <property type="match status" value="1"/>
</dbReference>
<dbReference type="InterPro" id="IPR050121">
    <property type="entry name" value="Cytochrome_P450_monoxygenase"/>
</dbReference>
<dbReference type="PANTHER" id="PTHR24305:SF166">
    <property type="entry name" value="CYTOCHROME P450 12A4, MITOCHONDRIAL-RELATED"/>
    <property type="match status" value="1"/>
</dbReference>
<evidence type="ECO:0000313" key="7">
    <source>
        <dbReference type="EMBL" id="KAK3171959.1"/>
    </source>
</evidence>